<proteinExistence type="predicted"/>
<dbReference type="AlphaFoldDB" id="W6A7R8"/>
<dbReference type="SUPFAM" id="SSF55486">
    <property type="entry name" value="Metalloproteases ('zincins'), catalytic domain"/>
    <property type="match status" value="1"/>
</dbReference>
<keyword evidence="1" id="KW-0472">Membrane</keyword>
<dbReference type="OrthoDB" id="397686at2"/>
<sequence>MNFIISFWAFLWSFSFTTSTYEVVKAQIVETQNINSVKELNNKDTIDYQSLITPSAKYMYYGRILKYYYANSITVDDSDLISLEQNITVSGSNSSIIKELFIQNLMASTIMPSIYGASSDAEFFAESFSKWLNTDDNLKNKSWEITNNFFINIFPSIIKVGGKINDFYNSSQTIAQYIVQLVNEDKTKEDKVIYDTTLLVKPGDLNLKYNNEAIIWHDRLSQSPLDLIATQITREYQVNLSFTNSSLIKILNTWMYDSYSKASEESILEFNNFVKNHYQTFENLNTSLNQVSKDKNNFSMINFTYVYDNLEEVYLQNTPSNTGVDYEKWTTTDTQKLKQLTLDLYNGLYALIQNEVWVNLIICALIISPDYPLVSDEDMQGVMGYTNSAYYIDDNKEFVSFAYSYIVLTGTSLTYKQFNNQYAWGFWSSPNKFNVLVHEMGHALDAFGSKINEARVQNHASTLDYRQLYGGEVFGAYEYQAAISFATIFLVIGAVVVSVTAFYFIVKTIKRKQKIKK</sequence>
<keyword evidence="1" id="KW-0812">Transmembrane</keyword>
<dbReference type="eggNOG" id="ENOG50346KY">
    <property type="taxonomic scope" value="Bacteria"/>
</dbReference>
<dbReference type="PATRIC" id="fig|1276246.3.peg.688"/>
<dbReference type="RefSeq" id="WP_025363263.1">
    <property type="nucleotide sequence ID" value="NZ_CP006681.1"/>
</dbReference>
<dbReference type="HOGENOM" id="CLU_501429_0_0_14"/>
<evidence type="ECO:0000256" key="1">
    <source>
        <dbReference type="SAM" id="Phobius"/>
    </source>
</evidence>
<evidence type="ECO:0000313" key="2">
    <source>
        <dbReference type="EMBL" id="AHI53031.1"/>
    </source>
</evidence>
<keyword evidence="3" id="KW-1185">Reference proteome</keyword>
<feature type="transmembrane region" description="Helical" evidence="1">
    <location>
        <begin position="482"/>
        <end position="506"/>
    </location>
</feature>
<reference evidence="2 3" key="1">
    <citation type="journal article" date="2014" name="Genome Biol. Evol.">
        <title>Molecular evolution of the substrate utilization strategies and putative virulence factors in mosquito-associated Spiroplasma species.</title>
        <authorList>
            <person name="Chang T.H."/>
            <person name="Lo W.S."/>
            <person name="Ku C."/>
            <person name="Chen L.L."/>
            <person name="Kuo C.H."/>
        </authorList>
    </citation>
    <scope>NUCLEOTIDE SEQUENCE [LARGE SCALE GENOMIC DNA]</scope>
    <source>
        <strain evidence="2">AES-1</strain>
    </source>
</reference>
<dbReference type="Proteomes" id="UP000019267">
    <property type="component" value="Chromosome"/>
</dbReference>
<name>W6A7R8_9MOLU</name>
<protein>
    <submittedName>
        <fullName evidence="2">Uncharacterized protein</fullName>
    </submittedName>
</protein>
<organism evidence="2 3">
    <name type="scientific">Spiroplasma culicicola AES-1</name>
    <dbReference type="NCBI Taxonomy" id="1276246"/>
    <lineage>
        <taxon>Bacteria</taxon>
        <taxon>Bacillati</taxon>
        <taxon>Mycoplasmatota</taxon>
        <taxon>Mollicutes</taxon>
        <taxon>Entomoplasmatales</taxon>
        <taxon>Spiroplasmataceae</taxon>
        <taxon>Spiroplasma</taxon>
    </lineage>
</organism>
<dbReference type="EMBL" id="CP006681">
    <property type="protein sequence ID" value="AHI53031.1"/>
    <property type="molecule type" value="Genomic_DNA"/>
</dbReference>
<gene>
    <name evidence="2" type="ORF">SCULI_v1c06900</name>
</gene>
<accession>W6A7R8</accession>
<evidence type="ECO:0000313" key="3">
    <source>
        <dbReference type="Proteomes" id="UP000019267"/>
    </source>
</evidence>
<keyword evidence="1" id="KW-1133">Transmembrane helix</keyword>
<dbReference type="KEGG" id="scq:SCULI_v1c06900"/>